<gene>
    <name evidence="1" type="ordered locus">Thal_1238</name>
</gene>
<accession>D3SM90</accession>
<dbReference type="HOGENOM" id="CLU_1217776_0_0_0"/>
<dbReference type="AlphaFoldDB" id="D3SM90"/>
<evidence type="ECO:0000313" key="2">
    <source>
        <dbReference type="Proteomes" id="UP000002043"/>
    </source>
</evidence>
<keyword evidence="2" id="KW-1185">Reference proteome</keyword>
<dbReference type="KEGG" id="tal:Thal_1238"/>
<organism evidence="1 2">
    <name type="scientific">Thermocrinis albus (strain DSM 14484 / JCM 11386 / HI 11/12)</name>
    <dbReference type="NCBI Taxonomy" id="638303"/>
    <lineage>
        <taxon>Bacteria</taxon>
        <taxon>Pseudomonadati</taxon>
        <taxon>Aquificota</taxon>
        <taxon>Aquificia</taxon>
        <taxon>Aquificales</taxon>
        <taxon>Aquificaceae</taxon>
        <taxon>Thermocrinis</taxon>
    </lineage>
</organism>
<proteinExistence type="predicted"/>
<dbReference type="EMBL" id="CP001931">
    <property type="protein sequence ID" value="ADC89870.1"/>
    <property type="molecule type" value="Genomic_DNA"/>
</dbReference>
<reference evidence="2" key="1">
    <citation type="journal article" date="2010" name="Stand. Genomic Sci.">
        <title>Complete genome sequence of Thermocrinis albus type strain (HI 11/12T).</title>
        <authorList>
            <person name="Wirth R."/>
            <person name="Sikorski J."/>
            <person name="Brambilla E."/>
            <person name="Misra M."/>
            <person name="Lapidus A."/>
            <person name="Copeland A."/>
            <person name="Nolan M."/>
            <person name="Lucas S."/>
            <person name="Chen F."/>
            <person name="Tice H."/>
            <person name="Cheng J.F."/>
            <person name="Han C."/>
            <person name="Detter J.C."/>
            <person name="Tapia R."/>
            <person name="Bruce D."/>
            <person name="Goodwin L."/>
            <person name="Pitluck S."/>
            <person name="Pati A."/>
            <person name="Anderson I."/>
            <person name="Ivanova N."/>
            <person name="Mavromatis K."/>
            <person name="Mikhailova N."/>
            <person name="Chen A."/>
            <person name="Palaniappan K."/>
            <person name="Bilek Y."/>
            <person name="Hader T."/>
            <person name="Land M."/>
            <person name="Hauser L."/>
            <person name="Chang Y.J."/>
            <person name="Jeffries C.D."/>
            <person name="Tindall B.J."/>
            <person name="Rohde M."/>
            <person name="Goker M."/>
            <person name="Bristow J."/>
            <person name="Eisen J.A."/>
            <person name="Markowitz V."/>
            <person name="Hugenholtz P."/>
            <person name="Kyrpides N.C."/>
            <person name="Klenk H.P."/>
        </authorList>
    </citation>
    <scope>NUCLEOTIDE SEQUENCE [LARGE SCALE GENOMIC DNA]</scope>
    <source>
        <strain evidence="2">DSM 14484 / JCM 11386 / HI 11/12</strain>
    </source>
</reference>
<evidence type="ECO:0000313" key="1">
    <source>
        <dbReference type="EMBL" id="ADC89870.1"/>
    </source>
</evidence>
<name>D3SM90_THEAH</name>
<sequence>MILKDTPSFSIQDYPFPRLNPQRLKMMECTHANMDNLLPVWRRYKGPFWESLEFWVLPPPVQKRLAERSVVMSPLLGLVHIDTPIPYAPIGWKDVCNGKRVGELWRSYIRELTKEIFSDQVVFSFLGREEEKLVDLSKAKLVVRFIYRKKGRVVTNSQPHRAFTLRYIEEKNLSPDHLEKINFYDYRVTHKELRDNVLTVILESEGRYI</sequence>
<evidence type="ECO:0008006" key="3">
    <source>
        <dbReference type="Google" id="ProtNLM"/>
    </source>
</evidence>
<dbReference type="Proteomes" id="UP000002043">
    <property type="component" value="Chromosome"/>
</dbReference>
<dbReference type="eggNOG" id="COG3022">
    <property type="taxonomic scope" value="Bacteria"/>
</dbReference>
<dbReference type="STRING" id="638303.Thal_1238"/>
<protein>
    <recommendedName>
        <fullName evidence="3">Peroxide stress protein YaaA</fullName>
    </recommendedName>
</protein>